<gene>
    <name evidence="2" type="ORF">GCM10022408_05990</name>
</gene>
<dbReference type="EMBL" id="BAABDJ010000003">
    <property type="protein sequence ID" value="GAA3998060.1"/>
    <property type="molecule type" value="Genomic_DNA"/>
</dbReference>
<keyword evidence="3" id="KW-1185">Reference proteome</keyword>
<evidence type="ECO:0000313" key="2">
    <source>
        <dbReference type="EMBL" id="GAA3998060.1"/>
    </source>
</evidence>
<accession>A0ABP7RIQ2</accession>
<sequence length="86" mass="8718">MKKTKNNKAKAGKKGLLGRAAKSLRKLGKGGSLSRLSTTQKVVGGTALVALGLSYLAKRTQSVSAAVPTAHAASAEEHLTAMEAGS</sequence>
<feature type="compositionally biased region" description="Basic residues" evidence="1">
    <location>
        <begin position="1"/>
        <end position="13"/>
    </location>
</feature>
<feature type="region of interest" description="Disordered" evidence="1">
    <location>
        <begin position="1"/>
        <end position="20"/>
    </location>
</feature>
<organism evidence="2 3">
    <name type="scientific">Hymenobacter fastidiosus</name>
    <dbReference type="NCBI Taxonomy" id="486264"/>
    <lineage>
        <taxon>Bacteria</taxon>
        <taxon>Pseudomonadati</taxon>
        <taxon>Bacteroidota</taxon>
        <taxon>Cytophagia</taxon>
        <taxon>Cytophagales</taxon>
        <taxon>Hymenobacteraceae</taxon>
        <taxon>Hymenobacter</taxon>
    </lineage>
</organism>
<evidence type="ECO:0000313" key="3">
    <source>
        <dbReference type="Proteomes" id="UP001500567"/>
    </source>
</evidence>
<protein>
    <submittedName>
        <fullName evidence="2">Uncharacterized protein</fullName>
    </submittedName>
</protein>
<proteinExistence type="predicted"/>
<name>A0ABP7RIQ2_9BACT</name>
<dbReference type="RefSeq" id="WP_345070898.1">
    <property type="nucleotide sequence ID" value="NZ_BAABDJ010000003.1"/>
</dbReference>
<comment type="caution">
    <text evidence="2">The sequence shown here is derived from an EMBL/GenBank/DDBJ whole genome shotgun (WGS) entry which is preliminary data.</text>
</comment>
<evidence type="ECO:0000256" key="1">
    <source>
        <dbReference type="SAM" id="MobiDB-lite"/>
    </source>
</evidence>
<reference evidence="3" key="1">
    <citation type="journal article" date="2019" name="Int. J. Syst. Evol. Microbiol.">
        <title>The Global Catalogue of Microorganisms (GCM) 10K type strain sequencing project: providing services to taxonomists for standard genome sequencing and annotation.</title>
        <authorList>
            <consortium name="The Broad Institute Genomics Platform"/>
            <consortium name="The Broad Institute Genome Sequencing Center for Infectious Disease"/>
            <person name="Wu L."/>
            <person name="Ma J."/>
        </authorList>
    </citation>
    <scope>NUCLEOTIDE SEQUENCE [LARGE SCALE GENOMIC DNA]</scope>
    <source>
        <strain evidence="3">JCM 17224</strain>
    </source>
</reference>
<dbReference type="Proteomes" id="UP001500567">
    <property type="component" value="Unassembled WGS sequence"/>
</dbReference>